<evidence type="ECO:0000256" key="1">
    <source>
        <dbReference type="ARBA" id="ARBA00005486"/>
    </source>
</evidence>
<comment type="caution">
    <text evidence="3">The sequence shown here is derived from an EMBL/GenBank/DDBJ whole genome shotgun (WGS) entry which is preliminary data.</text>
</comment>
<evidence type="ECO:0000313" key="3">
    <source>
        <dbReference type="EMBL" id="KAF6035590.1"/>
    </source>
</evidence>
<dbReference type="EMBL" id="VXIV02000857">
    <property type="protein sequence ID" value="KAF6035590.1"/>
    <property type="molecule type" value="Genomic_DNA"/>
</dbReference>
<dbReference type="GO" id="GO:0008278">
    <property type="term" value="C:cohesin complex"/>
    <property type="evidence" value="ECO:0007669"/>
    <property type="project" value="TreeGrafter"/>
</dbReference>
<dbReference type="GO" id="GO:0003682">
    <property type="term" value="F:chromatin binding"/>
    <property type="evidence" value="ECO:0007669"/>
    <property type="project" value="TreeGrafter"/>
</dbReference>
<feature type="region of interest" description="Disordered" evidence="2">
    <location>
        <begin position="308"/>
        <end position="335"/>
    </location>
</feature>
<keyword evidence="4" id="KW-1185">Reference proteome</keyword>
<dbReference type="Proteomes" id="UP000593567">
    <property type="component" value="Unassembled WGS sequence"/>
</dbReference>
<accession>A0A7J7KA98</accession>
<dbReference type="GO" id="GO:0007062">
    <property type="term" value="P:sister chromatid cohesion"/>
    <property type="evidence" value="ECO:0007669"/>
    <property type="project" value="TreeGrafter"/>
</dbReference>
<dbReference type="GO" id="GO:0000785">
    <property type="term" value="C:chromatin"/>
    <property type="evidence" value="ECO:0007669"/>
    <property type="project" value="TreeGrafter"/>
</dbReference>
<dbReference type="OrthoDB" id="498590at2759"/>
<dbReference type="PANTHER" id="PTHR11199:SF0">
    <property type="entry name" value="LD34181P-RELATED"/>
    <property type="match status" value="1"/>
</dbReference>
<comment type="similarity">
    <text evidence="1">Belongs to the SCC3 family.</text>
</comment>
<dbReference type="PANTHER" id="PTHR11199">
    <property type="entry name" value="STROMAL ANTIGEN"/>
    <property type="match status" value="1"/>
</dbReference>
<dbReference type="AlphaFoldDB" id="A0A7J7KA98"/>
<evidence type="ECO:0000313" key="4">
    <source>
        <dbReference type="Proteomes" id="UP000593567"/>
    </source>
</evidence>
<protein>
    <submittedName>
        <fullName evidence="3">STAG2</fullName>
    </submittedName>
</protein>
<dbReference type="GO" id="GO:0005634">
    <property type="term" value="C:nucleus"/>
    <property type="evidence" value="ECO:0007669"/>
    <property type="project" value="TreeGrafter"/>
</dbReference>
<dbReference type="InterPro" id="IPR039662">
    <property type="entry name" value="Cohesin_Scc3/SA"/>
</dbReference>
<name>A0A7J7KA98_BUGNE</name>
<organism evidence="3 4">
    <name type="scientific">Bugula neritina</name>
    <name type="common">Brown bryozoan</name>
    <name type="synonym">Sertularia neritina</name>
    <dbReference type="NCBI Taxonomy" id="10212"/>
    <lineage>
        <taxon>Eukaryota</taxon>
        <taxon>Metazoa</taxon>
        <taxon>Spiralia</taxon>
        <taxon>Lophotrochozoa</taxon>
        <taxon>Bryozoa</taxon>
        <taxon>Gymnolaemata</taxon>
        <taxon>Cheilostomatida</taxon>
        <taxon>Flustrina</taxon>
        <taxon>Buguloidea</taxon>
        <taxon>Bugulidae</taxon>
        <taxon>Bugula</taxon>
    </lineage>
</organism>
<proteinExistence type="inferred from homology"/>
<reference evidence="3" key="1">
    <citation type="submission" date="2020-06" db="EMBL/GenBank/DDBJ databases">
        <title>Draft genome of Bugula neritina, a colonial animal packing powerful symbionts and potential medicines.</title>
        <authorList>
            <person name="Rayko M."/>
        </authorList>
    </citation>
    <scope>NUCLEOTIDE SEQUENCE [LARGE SCALE GENOMIC DNA]</scope>
    <source>
        <strain evidence="3">Kwan_BN1</strain>
    </source>
</reference>
<sequence length="428" mass="47418">MLLWMLKSMDNKSPDKSELKSLKKKSTSFMKVLQELLLTANAMTLCETFVTVCDLLVVFSPQIAVLYPALEPLVYEANEDLQRQLCSFLTEYIFTADDNDDTTDDNDKIDEMHNKRRRLAAFAKLVTCNIVPINNAIEIFKNYVKFYNDYGDIIKYTLTKCREISKVNTAQTLAMSLAKLYEEVAEDNGGSIDSRNEKFGVIRDLARRFTLTFGLDQVKNREAVAALHKQGIGFALRKQAGDELGVPPNLSFLDVLCEFVNKLIKQDRKVVGMYLDKHMANLPPHRGDEWAPLNNYRALLVNDDDTRSIASTSVSRPRGRRQGARTPANRQAGPLASTAIKARQAPPQEDDVASVSCSMSVLSTGSGQGSDAGGRLGASILSEHGDATLISPSRARPKLTMRLPAPSELLIDGAEGADESDLENFLME</sequence>
<evidence type="ECO:0000256" key="2">
    <source>
        <dbReference type="SAM" id="MobiDB-lite"/>
    </source>
</evidence>
<gene>
    <name evidence="3" type="ORF">EB796_006103</name>
</gene>